<evidence type="ECO:0000313" key="1">
    <source>
        <dbReference type="EMBL" id="MBW8482107.1"/>
    </source>
</evidence>
<sequence length="179" mass="19565">MTFPWGEDRVGLHKDVVRVAEPDPLWAEVFAWAARRLRPALDGLAVAVEHVGSTSVPGLPAKPIVDIAVGLSGTATEAAVEAALAPLGYRYLGDAGDDGGWLYVLETRPAFRVLHLHGVRYGDQRWHDYLRFRGVLRRSAAARDAYEHLKRDLAARHAADRPGYTAAKTGFVTRCVRGG</sequence>
<dbReference type="InterPro" id="IPR007344">
    <property type="entry name" value="GrpB/CoaE"/>
</dbReference>
<proteinExistence type="predicted"/>
<dbReference type="InterPro" id="IPR043519">
    <property type="entry name" value="NT_sf"/>
</dbReference>
<organism evidence="1 2">
    <name type="scientific">Actinomadura parmotrematis</name>
    <dbReference type="NCBI Taxonomy" id="2864039"/>
    <lineage>
        <taxon>Bacteria</taxon>
        <taxon>Bacillati</taxon>
        <taxon>Actinomycetota</taxon>
        <taxon>Actinomycetes</taxon>
        <taxon>Streptosporangiales</taxon>
        <taxon>Thermomonosporaceae</taxon>
        <taxon>Actinomadura</taxon>
    </lineage>
</organism>
<protein>
    <submittedName>
        <fullName evidence="1">GrpB family protein</fullName>
    </submittedName>
</protein>
<keyword evidence="2" id="KW-1185">Reference proteome</keyword>
<dbReference type="PANTHER" id="PTHR34822:SF1">
    <property type="entry name" value="GRPB FAMILY PROTEIN"/>
    <property type="match status" value="1"/>
</dbReference>
<comment type="caution">
    <text evidence="1">The sequence shown here is derived from an EMBL/GenBank/DDBJ whole genome shotgun (WGS) entry which is preliminary data.</text>
</comment>
<dbReference type="SUPFAM" id="SSF81301">
    <property type="entry name" value="Nucleotidyltransferase"/>
    <property type="match status" value="1"/>
</dbReference>
<evidence type="ECO:0000313" key="2">
    <source>
        <dbReference type="Proteomes" id="UP000774570"/>
    </source>
</evidence>
<dbReference type="Pfam" id="PF04229">
    <property type="entry name" value="GrpB"/>
    <property type="match status" value="1"/>
</dbReference>
<dbReference type="Proteomes" id="UP000774570">
    <property type="component" value="Unassembled WGS sequence"/>
</dbReference>
<dbReference type="PANTHER" id="PTHR34822">
    <property type="entry name" value="GRPB DOMAIN PROTEIN (AFU_ORTHOLOGUE AFUA_1G01530)"/>
    <property type="match status" value="1"/>
</dbReference>
<gene>
    <name evidence="1" type="ORF">K1Y72_07000</name>
</gene>
<dbReference type="EMBL" id="JAIBOA010000003">
    <property type="protein sequence ID" value="MBW8482107.1"/>
    <property type="molecule type" value="Genomic_DNA"/>
</dbReference>
<dbReference type="Gene3D" id="3.30.460.10">
    <property type="entry name" value="Beta Polymerase, domain 2"/>
    <property type="match status" value="1"/>
</dbReference>
<reference evidence="1 2" key="1">
    <citation type="submission" date="2021-07" db="EMBL/GenBank/DDBJ databases">
        <title>Actinomadura sp. PM05-2 isolated from lichen.</title>
        <authorList>
            <person name="Somphong A."/>
            <person name="Phongsopitanun W."/>
            <person name="Tanasupawat S."/>
            <person name="Peongsungnone V."/>
        </authorList>
    </citation>
    <scope>NUCLEOTIDE SEQUENCE [LARGE SCALE GENOMIC DNA]</scope>
    <source>
        <strain evidence="1 2">PM05-2</strain>
    </source>
</reference>
<dbReference type="RefSeq" id="WP_220164362.1">
    <property type="nucleotide sequence ID" value="NZ_JAIBOA010000003.1"/>
</dbReference>
<accession>A0ABS7FP17</accession>
<name>A0ABS7FP17_9ACTN</name>